<comment type="caution">
    <text evidence="1">The sequence shown here is derived from an EMBL/GenBank/DDBJ whole genome shotgun (WGS) entry which is preliminary data.</text>
</comment>
<evidence type="ECO:0000313" key="1">
    <source>
        <dbReference type="EMBL" id="KLU06312.1"/>
    </source>
</evidence>
<evidence type="ECO:0000313" key="2">
    <source>
        <dbReference type="Proteomes" id="UP000036367"/>
    </source>
</evidence>
<accession>A0A0J1BIE3</accession>
<reference evidence="1" key="1">
    <citation type="submission" date="2015-05" db="EMBL/GenBank/DDBJ databases">
        <title>Permanent draft genome of Rhodopirellula islandicus K833.</title>
        <authorList>
            <person name="Kizina J."/>
            <person name="Richter M."/>
            <person name="Glockner F.O."/>
            <person name="Harder J."/>
        </authorList>
    </citation>
    <scope>NUCLEOTIDE SEQUENCE [LARGE SCALE GENOMIC DNA]</scope>
    <source>
        <strain evidence="1">K833</strain>
    </source>
</reference>
<protein>
    <submittedName>
        <fullName evidence="1">Uncharacterized protein</fullName>
    </submittedName>
</protein>
<dbReference type="EMBL" id="LECT01000015">
    <property type="protein sequence ID" value="KLU06312.1"/>
    <property type="molecule type" value="Genomic_DNA"/>
</dbReference>
<dbReference type="AlphaFoldDB" id="A0A0J1BIE3"/>
<sequence length="60" mass="6491">MSCEHGIEPEEIEMDFALQHPYVLGALDALSEKSCSRCALEGSVNSLQCVCDGSDCPDWA</sequence>
<dbReference type="Proteomes" id="UP000036367">
    <property type="component" value="Unassembled WGS sequence"/>
</dbReference>
<dbReference type="PATRIC" id="fig|595434.4.peg.1458"/>
<keyword evidence="2" id="KW-1185">Reference proteome</keyword>
<name>A0A0J1BIE3_RHOIS</name>
<gene>
    <name evidence="1" type="ORF">RISK_001523</name>
</gene>
<dbReference type="STRING" id="595434.RISK_001523"/>
<organism evidence="1 2">
    <name type="scientific">Rhodopirellula islandica</name>
    <dbReference type="NCBI Taxonomy" id="595434"/>
    <lineage>
        <taxon>Bacteria</taxon>
        <taxon>Pseudomonadati</taxon>
        <taxon>Planctomycetota</taxon>
        <taxon>Planctomycetia</taxon>
        <taxon>Pirellulales</taxon>
        <taxon>Pirellulaceae</taxon>
        <taxon>Rhodopirellula</taxon>
    </lineage>
</organism>
<proteinExistence type="predicted"/>